<evidence type="ECO:0000313" key="1">
    <source>
        <dbReference type="EMBL" id="AFM27927.1"/>
    </source>
</evidence>
<dbReference type="EMBL" id="CP003360">
    <property type="protein sequence ID" value="AFM27927.1"/>
    <property type="molecule type" value="Genomic_DNA"/>
</dbReference>
<sequence>MLNQGTLHFLIIADHRLFCERNYSSGDKKMQISCLSPKKSPWVVKFSRSFLGTGNKDDISRFVDDFPADSWLCKEADRSFMSEAVFFRRRIGSRGESVNEDVSRKSLLCDVAAKFPPRRKSCQAFGSIRGAEFISPLTLDQDFPNLET</sequence>
<dbReference type="AlphaFoldDB" id="I4CED6"/>
<reference evidence="2" key="1">
    <citation type="submission" date="2012-06" db="EMBL/GenBank/DDBJ databases">
        <title>Complete sequence of chromosome of Desulfomonile tiedjei DSM 6799.</title>
        <authorList>
            <person name="Lucas S."/>
            <person name="Copeland A."/>
            <person name="Lapidus A."/>
            <person name="Glavina del Rio T."/>
            <person name="Dalin E."/>
            <person name="Tice H."/>
            <person name="Bruce D."/>
            <person name="Goodwin L."/>
            <person name="Pitluck S."/>
            <person name="Peters L."/>
            <person name="Ovchinnikova G."/>
            <person name="Zeytun A."/>
            <person name="Lu M."/>
            <person name="Kyrpides N."/>
            <person name="Mavromatis K."/>
            <person name="Ivanova N."/>
            <person name="Brettin T."/>
            <person name="Detter J.C."/>
            <person name="Han C."/>
            <person name="Larimer F."/>
            <person name="Land M."/>
            <person name="Hauser L."/>
            <person name="Markowitz V."/>
            <person name="Cheng J.-F."/>
            <person name="Hugenholtz P."/>
            <person name="Woyke T."/>
            <person name="Wu D."/>
            <person name="Spring S."/>
            <person name="Schroeder M."/>
            <person name="Brambilla E."/>
            <person name="Klenk H.-P."/>
            <person name="Eisen J.A."/>
        </authorList>
    </citation>
    <scope>NUCLEOTIDE SEQUENCE [LARGE SCALE GENOMIC DNA]</scope>
    <source>
        <strain evidence="2">ATCC 49306 / DSM 6799 / DCB-1</strain>
    </source>
</reference>
<keyword evidence="2" id="KW-1185">Reference proteome</keyword>
<dbReference type="Proteomes" id="UP000006055">
    <property type="component" value="Chromosome"/>
</dbReference>
<protein>
    <submittedName>
        <fullName evidence="1">Uncharacterized protein</fullName>
    </submittedName>
</protein>
<evidence type="ECO:0000313" key="2">
    <source>
        <dbReference type="Proteomes" id="UP000006055"/>
    </source>
</evidence>
<gene>
    <name evidence="1" type="ordered locus">Desti_5338</name>
</gene>
<name>I4CED6_DESTA</name>
<accession>I4CED6</accession>
<organism evidence="1 2">
    <name type="scientific">Desulfomonile tiedjei (strain ATCC 49306 / DSM 6799 / DCB-1)</name>
    <dbReference type="NCBI Taxonomy" id="706587"/>
    <lineage>
        <taxon>Bacteria</taxon>
        <taxon>Pseudomonadati</taxon>
        <taxon>Thermodesulfobacteriota</taxon>
        <taxon>Desulfomonilia</taxon>
        <taxon>Desulfomonilales</taxon>
        <taxon>Desulfomonilaceae</taxon>
        <taxon>Desulfomonile</taxon>
    </lineage>
</organism>
<dbReference type="KEGG" id="dti:Desti_5338"/>
<proteinExistence type="predicted"/>
<dbReference type="HOGENOM" id="CLU_1755915_0_0_7"/>